<name>A0A9X7PFP6_9ACTN</name>
<dbReference type="AlphaFoldDB" id="A0A9X7PFP6"/>
<organism evidence="3 4">
    <name type="scientific">Streptosporangium nondiastaticum</name>
    <dbReference type="NCBI Taxonomy" id="35764"/>
    <lineage>
        <taxon>Bacteria</taxon>
        <taxon>Bacillati</taxon>
        <taxon>Actinomycetota</taxon>
        <taxon>Actinomycetes</taxon>
        <taxon>Streptosporangiales</taxon>
        <taxon>Streptosporangiaceae</taxon>
        <taxon>Streptosporangium</taxon>
    </lineage>
</organism>
<keyword evidence="4" id="KW-1185">Reference proteome</keyword>
<dbReference type="InterPro" id="IPR003615">
    <property type="entry name" value="HNH_nuc"/>
</dbReference>
<evidence type="ECO:0000313" key="4">
    <source>
        <dbReference type="Proteomes" id="UP000242427"/>
    </source>
</evidence>
<sequence length="236" mass="26931">MSSGTQYTRERLVEAARTCTTINEVIAFFGSRPYRHLPQYLYRRFKHYGIDVSHFPRRPYRRGRPRPETLRDAVSQSVSLAETLRRLGRKDTAGQRSRVRQWIAEDGLTTSHFLGQAHQRGKPGPTPRKTPEELLVKHNGERRTKTALLRRALREIGVPEECARCGTGPVWQSKPMTLEIDHINGDWSDDRRENLRLLCPNCHAITSTWCRGGRQRRPAPPAGTDSSRTSNLAVGP</sequence>
<feature type="domain" description="HNH" evidence="2">
    <location>
        <begin position="162"/>
        <end position="203"/>
    </location>
</feature>
<reference evidence="3 4" key="1">
    <citation type="submission" date="2018-03" db="EMBL/GenBank/DDBJ databases">
        <title>Chitinolytic properties of Streptosporangium nondiastaticum TBG75A20.</title>
        <authorList>
            <person name="Gayathri V."/>
            <person name="Shiburaj S."/>
        </authorList>
    </citation>
    <scope>NUCLEOTIDE SEQUENCE [LARGE SCALE GENOMIC DNA]</scope>
    <source>
        <strain evidence="3 4">TBG75A20</strain>
    </source>
</reference>
<feature type="compositionally biased region" description="Polar residues" evidence="1">
    <location>
        <begin position="224"/>
        <end position="236"/>
    </location>
</feature>
<evidence type="ECO:0000256" key="1">
    <source>
        <dbReference type="SAM" id="MobiDB-lite"/>
    </source>
</evidence>
<dbReference type="RefSeq" id="WP_106679859.1">
    <property type="nucleotide sequence ID" value="NZ_PXWG01000086.1"/>
</dbReference>
<keyword evidence="3" id="KW-0378">Hydrolase</keyword>
<evidence type="ECO:0000259" key="2">
    <source>
        <dbReference type="Pfam" id="PF01844"/>
    </source>
</evidence>
<dbReference type="GO" id="GO:0008270">
    <property type="term" value="F:zinc ion binding"/>
    <property type="evidence" value="ECO:0007669"/>
    <property type="project" value="InterPro"/>
</dbReference>
<dbReference type="OrthoDB" id="2085958at2"/>
<dbReference type="GO" id="GO:0004519">
    <property type="term" value="F:endonuclease activity"/>
    <property type="evidence" value="ECO:0007669"/>
    <property type="project" value="UniProtKB-KW"/>
</dbReference>
<dbReference type="Proteomes" id="UP000242427">
    <property type="component" value="Unassembled WGS sequence"/>
</dbReference>
<proteinExistence type="predicted"/>
<evidence type="ECO:0000313" key="3">
    <source>
        <dbReference type="EMBL" id="PSJ26111.1"/>
    </source>
</evidence>
<dbReference type="GO" id="GO:0003676">
    <property type="term" value="F:nucleic acid binding"/>
    <property type="evidence" value="ECO:0007669"/>
    <property type="project" value="InterPro"/>
</dbReference>
<gene>
    <name evidence="3" type="ORF">B7P34_24505</name>
</gene>
<dbReference type="EMBL" id="PXWG01000086">
    <property type="protein sequence ID" value="PSJ26111.1"/>
    <property type="molecule type" value="Genomic_DNA"/>
</dbReference>
<comment type="caution">
    <text evidence="3">The sequence shown here is derived from an EMBL/GenBank/DDBJ whole genome shotgun (WGS) entry which is preliminary data.</text>
</comment>
<dbReference type="CDD" id="cd00085">
    <property type="entry name" value="HNHc"/>
    <property type="match status" value="1"/>
</dbReference>
<accession>A0A9X7PFP6</accession>
<keyword evidence="3" id="KW-0540">Nuclease</keyword>
<keyword evidence="3" id="KW-0255">Endonuclease</keyword>
<protein>
    <submittedName>
        <fullName evidence="3">Endonuclease</fullName>
    </submittedName>
</protein>
<dbReference type="Pfam" id="PF01844">
    <property type="entry name" value="HNH"/>
    <property type="match status" value="1"/>
</dbReference>
<dbReference type="InterPro" id="IPR002711">
    <property type="entry name" value="HNH"/>
</dbReference>
<feature type="region of interest" description="Disordered" evidence="1">
    <location>
        <begin position="211"/>
        <end position="236"/>
    </location>
</feature>